<keyword evidence="1" id="KW-1133">Transmembrane helix</keyword>
<evidence type="ECO:0000313" key="2">
    <source>
        <dbReference type="EMBL" id="ARO44942.1"/>
    </source>
</evidence>
<keyword evidence="1" id="KW-0472">Membrane</keyword>
<name>A0A2P0QF21_PSESF</name>
<evidence type="ECO:0000256" key="1">
    <source>
        <dbReference type="SAM" id="Phobius"/>
    </source>
</evidence>
<protein>
    <submittedName>
        <fullName evidence="2">Uncharacterized protein</fullName>
    </submittedName>
</protein>
<dbReference type="RefSeq" id="WP_074321302.1">
    <property type="nucleotide sequence ID" value="NZ_CP017011.1"/>
</dbReference>
<geneLocation type="plasmid" evidence="4">
    <name>pUR_B4A</name>
</geneLocation>
<reference evidence="2" key="1">
    <citation type="submission" date="2016-03" db="EMBL/GenBank/DDBJ databases">
        <title>The evolution of Pseudomonas syringae pv. actinidiae in New Zealand.</title>
        <authorList>
            <person name="Taiaroa G."/>
            <person name="Poulter R.T.M."/>
            <person name="Lamont I."/>
            <person name="Stockwell P."/>
            <person name="Butler M.I."/>
        </authorList>
    </citation>
    <scope>NUCLEOTIDE SEQUENCE</scope>
    <source>
        <strain evidence="4">B4A</strain>
        <strain evidence="2">RT594</strain>
        <strain evidence="3">RT652</strain>
        <plasmid evidence="4">pUR_B4A</plasmid>
        <plasmid evidence="2">pUR_RT594</plasmid>
        <plasmid evidence="3">pUR_RT652</plasmid>
    </source>
</reference>
<geneLocation type="plasmid" evidence="2">
    <name>pUR_RT594</name>
</geneLocation>
<geneLocation type="plasmid" evidence="3">
    <name>pUR_RT652</name>
</geneLocation>
<accession>A0A2P0QF21</accession>
<proteinExistence type="predicted"/>
<keyword evidence="2" id="KW-0614">Plasmid</keyword>
<dbReference type="EMBL" id="KX009060">
    <property type="protein sequence ID" value="ARO44942.1"/>
    <property type="molecule type" value="Genomic_DNA"/>
</dbReference>
<dbReference type="AlphaFoldDB" id="A0A2P0QF21"/>
<keyword evidence="1" id="KW-0812">Transmembrane</keyword>
<sequence length="69" mass="7640">MKTTIGYAVLGALFFTVFMMFAVGFGLRTGADRANEEILTEVCREGSVDVPSDWKEVCAKRKSAQQPTY</sequence>
<dbReference type="EMBL" id="KX009062">
    <property type="protein sequence ID" value="ARO45138.1"/>
    <property type="molecule type" value="Genomic_DNA"/>
</dbReference>
<dbReference type="EMBL" id="KX009061">
    <property type="protein sequence ID" value="ARO45045.1"/>
    <property type="molecule type" value="Genomic_DNA"/>
</dbReference>
<organism evidence="2">
    <name type="scientific">Pseudomonas syringae pv. actinidiae</name>
    <dbReference type="NCBI Taxonomy" id="103796"/>
    <lineage>
        <taxon>Bacteria</taxon>
        <taxon>Pseudomonadati</taxon>
        <taxon>Pseudomonadota</taxon>
        <taxon>Gammaproteobacteria</taxon>
        <taxon>Pseudomonadales</taxon>
        <taxon>Pseudomonadaceae</taxon>
        <taxon>Pseudomonas</taxon>
        <taxon>Pseudomonas syringae</taxon>
    </lineage>
</organism>
<evidence type="ECO:0000313" key="3">
    <source>
        <dbReference type="EMBL" id="ARO45045.1"/>
    </source>
</evidence>
<evidence type="ECO:0000313" key="4">
    <source>
        <dbReference type="EMBL" id="ARO45138.1"/>
    </source>
</evidence>
<feature type="transmembrane region" description="Helical" evidence="1">
    <location>
        <begin position="6"/>
        <end position="27"/>
    </location>
</feature>